<dbReference type="AlphaFoldDB" id="A0A159Z8C4"/>
<evidence type="ECO:0000256" key="1">
    <source>
        <dbReference type="ARBA" id="ARBA00022490"/>
    </source>
</evidence>
<feature type="binding site" evidence="6">
    <location>
        <position position="68"/>
    </location>
    <ligand>
        <name>S-adenosyl-L-methionine</name>
        <dbReference type="ChEBI" id="CHEBI:59789"/>
    </ligand>
</feature>
<dbReference type="GO" id="GO:0070043">
    <property type="term" value="F:rRNA (guanine-N7-)-methyltransferase activity"/>
    <property type="evidence" value="ECO:0007669"/>
    <property type="project" value="UniProtKB-UniRule"/>
</dbReference>
<protein>
    <recommendedName>
        <fullName evidence="6">Ribosomal RNA small subunit methyltransferase G</fullName>
        <ecNumber evidence="6">2.1.1.170</ecNumber>
    </recommendedName>
    <alternativeName>
        <fullName evidence="6">16S rRNA 7-methylguanosine methyltransferase</fullName>
        <shortName evidence="6">16S rRNA m7G methyltransferase</shortName>
    </alternativeName>
</protein>
<keyword evidence="5 6" id="KW-0949">S-adenosyl-L-methionine</keyword>
<evidence type="ECO:0000256" key="4">
    <source>
        <dbReference type="ARBA" id="ARBA00022679"/>
    </source>
</evidence>
<dbReference type="GO" id="GO:0005829">
    <property type="term" value="C:cytosol"/>
    <property type="evidence" value="ECO:0007669"/>
    <property type="project" value="TreeGrafter"/>
</dbReference>
<feature type="binding site" evidence="6">
    <location>
        <begin position="122"/>
        <end position="123"/>
    </location>
    <ligand>
        <name>S-adenosyl-L-methionine</name>
        <dbReference type="ChEBI" id="CHEBI:59789"/>
    </ligand>
</feature>
<dbReference type="Gene3D" id="3.40.50.150">
    <property type="entry name" value="Vaccinia Virus protein VP39"/>
    <property type="match status" value="1"/>
</dbReference>
<comment type="similarity">
    <text evidence="6">Belongs to the methyltransferase superfamily. RNA methyltransferase RsmG family.</text>
</comment>
<keyword evidence="8" id="KW-1185">Reference proteome</keyword>
<comment type="catalytic activity">
    <reaction evidence="6">
        <text>guanosine(527) in 16S rRNA + S-adenosyl-L-methionine = N(7)-methylguanosine(527) in 16S rRNA + S-adenosyl-L-homocysteine</text>
        <dbReference type="Rhea" id="RHEA:42732"/>
        <dbReference type="Rhea" id="RHEA-COMP:10209"/>
        <dbReference type="Rhea" id="RHEA-COMP:10210"/>
        <dbReference type="ChEBI" id="CHEBI:57856"/>
        <dbReference type="ChEBI" id="CHEBI:59789"/>
        <dbReference type="ChEBI" id="CHEBI:74269"/>
        <dbReference type="ChEBI" id="CHEBI:74480"/>
        <dbReference type="EC" id="2.1.1.170"/>
    </reaction>
</comment>
<dbReference type="RefSeq" id="WP_066817374.1">
    <property type="nucleotide sequence ID" value="NZ_CP012661.1"/>
</dbReference>
<evidence type="ECO:0000313" key="7">
    <source>
        <dbReference type="EMBL" id="AMY71752.1"/>
    </source>
</evidence>
<dbReference type="PANTHER" id="PTHR31760">
    <property type="entry name" value="S-ADENOSYL-L-METHIONINE-DEPENDENT METHYLTRANSFERASES SUPERFAMILY PROTEIN"/>
    <property type="match status" value="1"/>
</dbReference>
<reference evidence="7 8" key="1">
    <citation type="submission" date="2015-09" db="EMBL/GenBank/DDBJ databases">
        <title>Complete genome sequence of Defluviimonas alba cai42t isolated from an oilfield in Xinjiang.</title>
        <authorList>
            <person name="Geng S."/>
            <person name="Pan X."/>
            <person name="Wu X."/>
        </authorList>
    </citation>
    <scope>NUCLEOTIDE SEQUENCE [LARGE SCALE GENOMIC DNA]</scope>
    <source>
        <strain evidence="8">cai42</strain>
    </source>
</reference>
<dbReference type="OrthoDB" id="9808773at2"/>
<dbReference type="EC" id="2.1.1.170" evidence="6"/>
<evidence type="ECO:0000313" key="8">
    <source>
        <dbReference type="Proteomes" id="UP000076128"/>
    </source>
</evidence>
<evidence type="ECO:0000256" key="6">
    <source>
        <dbReference type="HAMAP-Rule" id="MF_00074"/>
    </source>
</evidence>
<dbReference type="SUPFAM" id="SSF53335">
    <property type="entry name" value="S-adenosyl-L-methionine-dependent methyltransferases"/>
    <property type="match status" value="1"/>
</dbReference>
<dbReference type="InterPro" id="IPR029063">
    <property type="entry name" value="SAM-dependent_MTases_sf"/>
</dbReference>
<dbReference type="PIRSF" id="PIRSF003078">
    <property type="entry name" value="GidB"/>
    <property type="match status" value="1"/>
</dbReference>
<keyword evidence="3 6" id="KW-0489">Methyltransferase</keyword>
<evidence type="ECO:0000256" key="5">
    <source>
        <dbReference type="ARBA" id="ARBA00022691"/>
    </source>
</evidence>
<keyword evidence="1 6" id="KW-0963">Cytoplasm</keyword>
<dbReference type="EMBL" id="CP012661">
    <property type="protein sequence ID" value="AMY71752.1"/>
    <property type="molecule type" value="Genomic_DNA"/>
</dbReference>
<dbReference type="Proteomes" id="UP000076128">
    <property type="component" value="Chromosome"/>
</dbReference>
<sequence length="203" mass="21647">MTGDLAVNVSRETSERLASYAALLVKWNPAINLVSKSSLADLQTRHFADSAQLFALCPPGARHWADLGSGGGFPGLVIAILAAEHMPDLTVTLVESDARKAAFLSTVARETGIRAKVMAERIESLAPLAADVLSARALASLPQLLAFAERHLAPGGHALFPKGATHRSEVAESLADWRFDLREHPSKTDPLAVILEIEGVSRV</sequence>
<feature type="binding site" evidence="6">
    <location>
        <position position="136"/>
    </location>
    <ligand>
        <name>S-adenosyl-L-methionine</name>
        <dbReference type="ChEBI" id="CHEBI:59789"/>
    </ligand>
</feature>
<dbReference type="KEGG" id="daa:AKL17_4540"/>
<feature type="binding site" evidence="6">
    <location>
        <position position="73"/>
    </location>
    <ligand>
        <name>S-adenosyl-L-methionine</name>
        <dbReference type="ChEBI" id="CHEBI:59789"/>
    </ligand>
</feature>
<comment type="function">
    <text evidence="6">Specifically methylates the N7 position of guanine in position 527 of 16S rRNA.</text>
</comment>
<dbReference type="NCBIfam" id="TIGR00138">
    <property type="entry name" value="rsmG_gidB"/>
    <property type="match status" value="1"/>
</dbReference>
<dbReference type="PANTHER" id="PTHR31760:SF0">
    <property type="entry name" value="S-ADENOSYL-L-METHIONINE-DEPENDENT METHYLTRANSFERASES SUPERFAMILY PROTEIN"/>
    <property type="match status" value="1"/>
</dbReference>
<proteinExistence type="inferred from homology"/>
<accession>A0A159Z8C4</accession>
<evidence type="ECO:0000256" key="2">
    <source>
        <dbReference type="ARBA" id="ARBA00022552"/>
    </source>
</evidence>
<comment type="caution">
    <text evidence="6">Lacks conserved residue(s) required for the propagation of feature annotation.</text>
</comment>
<comment type="subcellular location">
    <subcellularLocation>
        <location evidence="6">Cytoplasm</location>
    </subcellularLocation>
</comment>
<dbReference type="Pfam" id="PF02527">
    <property type="entry name" value="GidB"/>
    <property type="match status" value="1"/>
</dbReference>
<organism evidence="7 8">
    <name type="scientific">Frigidibacter mobilis</name>
    <dbReference type="NCBI Taxonomy" id="1335048"/>
    <lineage>
        <taxon>Bacteria</taxon>
        <taxon>Pseudomonadati</taxon>
        <taxon>Pseudomonadota</taxon>
        <taxon>Alphaproteobacteria</taxon>
        <taxon>Rhodobacterales</taxon>
        <taxon>Paracoccaceae</taxon>
        <taxon>Frigidibacter</taxon>
    </lineage>
</organism>
<evidence type="ECO:0000256" key="3">
    <source>
        <dbReference type="ARBA" id="ARBA00022603"/>
    </source>
</evidence>
<keyword evidence="2 6" id="KW-0698">rRNA processing</keyword>
<dbReference type="PATRIC" id="fig|1335048.3.peg.4714"/>
<dbReference type="STRING" id="1335048.AKL17_4540"/>
<dbReference type="InterPro" id="IPR003682">
    <property type="entry name" value="rRNA_ssu_MeTfrase_G"/>
</dbReference>
<keyword evidence="4 6" id="KW-0808">Transferase</keyword>
<dbReference type="HAMAP" id="MF_00074">
    <property type="entry name" value="16SrRNA_methyltr_G"/>
    <property type="match status" value="1"/>
</dbReference>
<name>A0A159Z8C4_9RHOB</name>
<gene>
    <name evidence="6" type="primary">rsmG</name>
    <name evidence="7" type="ORF">AKL17_4540</name>
</gene>